<dbReference type="OrthoDB" id="5598028at2759"/>
<gene>
    <name evidence="3" type="ORF">BB559_000482</name>
</gene>
<dbReference type="InterPro" id="IPR058934">
    <property type="entry name" value="YMC020W-like"/>
</dbReference>
<feature type="compositionally biased region" description="Polar residues" evidence="1">
    <location>
        <begin position="413"/>
        <end position="428"/>
    </location>
</feature>
<dbReference type="PANTHER" id="PTHR47349:SF1">
    <property type="entry name" value="AER328WP"/>
    <property type="match status" value="1"/>
</dbReference>
<evidence type="ECO:0000313" key="3">
    <source>
        <dbReference type="EMBL" id="PVU99689.1"/>
    </source>
</evidence>
<sequence>MFQYFSSRSDTNSNQINKNTSQTVQFESPLQPENIKESSHDTNPVHSITNPKTKENQLKTCELPKEIDIYVQSSSINTSNNEILTENVNNERHEILESSNKEIGASSYSRNLEGKKSGANEIGITTNDILKDTETQKDGKHGYDDYKPLYTKNDTQTTQNFENKKNSILQGSESSKENSFAFGLWGWKKKPNPLGITFDQSKIDDSNVSSGLSSQNDAISIGINDKGFGSKELLDTKNENPANKNLTGDNIPQENNNIPKKFDVCVENSAKNPISKSSLDSETNKTQEITQDQSNEIINTNLNHDTITKPNQEEINSVNNPEIDNISLNTSFRLQGIDINSEKSSHPSLLKWFMWQKPKSVASFSSDVGSTNISTDETQNSNFIKELTKNIEIVDEAVNRNIYTNDNTKDESNFSSGNESKRSFTFSESKNKKAKVNSLENQPGLEIADYIEPSSIPSSSDPTYPHLYQTTNTQNESTENQLTSLAPVAITETTQPLSDPVEPEKIQDIDLSNPKTVESPRVGQFSKTNETKRSSVWGYYFYSRSKPSAEKSTLGDVVISNQTLSQNFLNEGNPILEKNVLESNDDMNVDSKNFEETKTNLVNPYLDTSRNTTSTSVNTSKGKNILKNDSIGCILEPKLDFSKLLKEENQARMNENSINHKKLTSKAAGRVKSFFGFNSNTPRTTLNSHVKLASEETPLLSEYYTKSSIDVQIHKAAEFIKKVVIIGIHGWFPTKLVQFVAGEPTGRSEKFCDKMKSSMLEYMRDEHDIDFDEKSVVLMPLVAEGTIEHRVQELLGQLLCFEYGAEVDLDYESDINPNEYSKDVIKGLENSMEGKTTEQDIQNNKNPTNDQKDKTSTSMGKNEQKTDKPNQKASKAPKLLPIDISVPDKRKRRKLIEQADTVIVVTHSQGTPVSALILEQLIELDIVKPRFQRVGMLAMAGISHGPFPSLSDNVVIKYLEHDAARELFFFTRPTEQIVAQYIAALGTILQKGVRMLCVASWVDEVVPFYSALIHSISHPNLYRAVYISAPIKSSFLTNLAIFSAKIRNAGISDYGLAIHLSSAIAGSIWSGSVSGHSTIYEEPNVYKLMVKWLLYSTSSMPPSVNIREPYFGPLIDDFKSNLMRVQSSMLNLRNLAANNLNQYGLDNNTNSQTNESSTVSDGSYCNFLADNLVATSDLLSQSCLQCCYGLTECTKSLFSRFSLGYSALYGISENGELSQDQNGETMDESNGNNYSGNRFSLFNTQGPHIMYHPFDANEPLNPYFLPWIIRSIWTCKAINKNPELVEAMNSLVEEYEKWVPETKIEKELKYKLEPLRHTY</sequence>
<dbReference type="PANTHER" id="PTHR47349">
    <property type="entry name" value="CHROMOSOME 8, WHOLE GENOME SHOTGUN SEQUENCE"/>
    <property type="match status" value="1"/>
</dbReference>
<feature type="domain" description="YMC020W-like alpha/beta hydrolase" evidence="2">
    <location>
        <begin position="698"/>
        <end position="797"/>
    </location>
</feature>
<name>A0A2T9Z547_9FUNG</name>
<dbReference type="EMBL" id="MBFT01000024">
    <property type="protein sequence ID" value="PVU99689.1"/>
    <property type="molecule type" value="Genomic_DNA"/>
</dbReference>
<feature type="region of interest" description="Disordered" evidence="1">
    <location>
        <begin position="1"/>
        <end position="28"/>
    </location>
</feature>
<feature type="compositionally biased region" description="Polar residues" evidence="1">
    <location>
        <begin position="239"/>
        <end position="258"/>
    </location>
</feature>
<accession>A0A2T9Z547</accession>
<protein>
    <recommendedName>
        <fullName evidence="2">YMC020W-like alpha/beta hydrolase domain-containing protein</fullName>
    </recommendedName>
</protein>
<feature type="region of interest" description="Disordered" evidence="1">
    <location>
        <begin position="232"/>
        <end position="258"/>
    </location>
</feature>
<dbReference type="InterPro" id="IPR058933">
    <property type="entry name" value="YMC020W-like_ab_hydrolase"/>
</dbReference>
<dbReference type="Pfam" id="PF26147">
    <property type="entry name" value="AB_HYDROLASE_YMC0-YMC35"/>
    <property type="match status" value="2"/>
</dbReference>
<proteinExistence type="predicted"/>
<comment type="caution">
    <text evidence="3">The sequence shown here is derived from an EMBL/GenBank/DDBJ whole genome shotgun (WGS) entry which is preliminary data.</text>
</comment>
<evidence type="ECO:0000259" key="2">
    <source>
        <dbReference type="Pfam" id="PF26147"/>
    </source>
</evidence>
<organism evidence="3 4">
    <name type="scientific">Furculomyces boomerangus</name>
    <dbReference type="NCBI Taxonomy" id="61424"/>
    <lineage>
        <taxon>Eukaryota</taxon>
        <taxon>Fungi</taxon>
        <taxon>Fungi incertae sedis</taxon>
        <taxon>Zoopagomycota</taxon>
        <taxon>Kickxellomycotina</taxon>
        <taxon>Harpellomycetes</taxon>
        <taxon>Harpellales</taxon>
        <taxon>Harpellaceae</taxon>
        <taxon>Furculomyces</taxon>
    </lineage>
</organism>
<feature type="compositionally biased region" description="Polar residues" evidence="1">
    <location>
        <begin position="839"/>
        <end position="849"/>
    </location>
</feature>
<dbReference type="Proteomes" id="UP000245699">
    <property type="component" value="Unassembled WGS sequence"/>
</dbReference>
<evidence type="ECO:0000256" key="1">
    <source>
        <dbReference type="SAM" id="MobiDB-lite"/>
    </source>
</evidence>
<keyword evidence="4" id="KW-1185">Reference proteome</keyword>
<feature type="region of interest" description="Disordered" evidence="1">
    <location>
        <begin position="833"/>
        <end position="880"/>
    </location>
</feature>
<evidence type="ECO:0000313" key="4">
    <source>
        <dbReference type="Proteomes" id="UP000245699"/>
    </source>
</evidence>
<reference evidence="3 4" key="1">
    <citation type="journal article" date="2018" name="MBio">
        <title>Comparative Genomics Reveals the Core Gene Toolbox for the Fungus-Insect Symbiosis.</title>
        <authorList>
            <person name="Wang Y."/>
            <person name="Stata M."/>
            <person name="Wang W."/>
            <person name="Stajich J.E."/>
            <person name="White M.M."/>
            <person name="Moncalvo J.M."/>
        </authorList>
    </citation>
    <scope>NUCLEOTIDE SEQUENCE [LARGE SCALE GENOMIC DNA]</scope>
    <source>
        <strain evidence="3 4">AUS-77-4</strain>
    </source>
</reference>
<feature type="domain" description="YMC020W-like alpha/beta hydrolase" evidence="2">
    <location>
        <begin position="896"/>
        <end position="1102"/>
    </location>
</feature>
<feature type="region of interest" description="Disordered" evidence="1">
    <location>
        <begin position="405"/>
        <end position="430"/>
    </location>
</feature>